<evidence type="ECO:0000256" key="19">
    <source>
        <dbReference type="ARBA" id="ARBA00048894"/>
    </source>
</evidence>
<sequence>MSSMTAAPVVLCFLLRPSGASGLEGDPALWDVLLGLKKRGFGQGKVVAIGGHVEAGETPEEALQREVWEEVDVVVPQEALAKLGTVRFVFPAQPSWDMNSVVYAADRWEGEVSPSEEISPEWHGLDGLPFRRMWPDAGHWLEEALTRAAQAVSGGSPEPFDVTVTLADDNHAVAGVEWTFGGPCAEPFPAA</sequence>
<proteinExistence type="inferred from homology"/>
<evidence type="ECO:0000313" key="23">
    <source>
        <dbReference type="EMBL" id="SEC29266.1"/>
    </source>
</evidence>
<evidence type="ECO:0000256" key="18">
    <source>
        <dbReference type="ARBA" id="ARBA00048002"/>
    </source>
</evidence>
<dbReference type="GO" id="GO:0008828">
    <property type="term" value="F:dATP diphosphatase activity"/>
    <property type="evidence" value="ECO:0007669"/>
    <property type="project" value="UniProtKB-EC"/>
</dbReference>
<dbReference type="SUPFAM" id="SSF55811">
    <property type="entry name" value="Nudix"/>
    <property type="match status" value="1"/>
</dbReference>
<keyword evidence="6" id="KW-0460">Magnesium</keyword>
<comment type="function">
    <text evidence="21">Oxidized purine nucleoside triphosphate hydrolase which is a prominent sanitizer of the oxidized nucleotide pool. Catalyzes the hydrolysis of 2-oxo-dATP (2-hydroxy-dATP) into 2-oxo-dAMP. Also has a significant hydrolase activity toward 2-oxo-ATP, 8-oxo-dGTP and 8-oxo-dATP. Through the hydrolysis of oxidized purine nucleoside triphosphates, prevents their incorporation into DNA and the subsequent transversions A:T to C:G and G:C to T:A. Also catalyzes the hydrolysis of methylated purine nucleoside triphosphate preventing their integration into DNA. Through this antimutagenic activity protects cells from oxidative stress.</text>
</comment>
<dbReference type="EC" id="3.6.1.56" evidence="11"/>
<comment type="catalytic activity">
    <reaction evidence="20">
        <text>N(6)-methyl-dATP + H2O = N(6)-methyl-dAMP + diphosphate + H(+)</text>
        <dbReference type="Rhea" id="RHEA:67604"/>
        <dbReference type="ChEBI" id="CHEBI:15377"/>
        <dbReference type="ChEBI" id="CHEBI:15378"/>
        <dbReference type="ChEBI" id="CHEBI:33019"/>
        <dbReference type="ChEBI" id="CHEBI:169976"/>
        <dbReference type="ChEBI" id="CHEBI:172872"/>
    </reaction>
    <physiologicalReaction direction="left-to-right" evidence="20">
        <dbReference type="Rhea" id="RHEA:67605"/>
    </physiologicalReaction>
</comment>
<evidence type="ECO:0000256" key="8">
    <source>
        <dbReference type="ARBA" id="ARBA00024459"/>
    </source>
</evidence>
<dbReference type="GO" id="GO:0008413">
    <property type="term" value="F:8-oxo-7,8-dihydroguanosine triphosphate pyrophosphatase activity"/>
    <property type="evidence" value="ECO:0007669"/>
    <property type="project" value="InterPro"/>
</dbReference>
<dbReference type="PROSITE" id="PS51462">
    <property type="entry name" value="NUDIX"/>
    <property type="match status" value="1"/>
</dbReference>
<evidence type="ECO:0000256" key="2">
    <source>
        <dbReference type="ARBA" id="ARBA00005582"/>
    </source>
</evidence>
<evidence type="ECO:0000256" key="20">
    <source>
        <dbReference type="ARBA" id="ARBA00049032"/>
    </source>
</evidence>
<evidence type="ECO:0000256" key="10">
    <source>
        <dbReference type="ARBA" id="ARBA00024596"/>
    </source>
</evidence>
<dbReference type="InterPro" id="IPR020084">
    <property type="entry name" value="NUDIX_hydrolase_CS"/>
</dbReference>
<evidence type="ECO:0000256" key="9">
    <source>
        <dbReference type="ARBA" id="ARBA00024486"/>
    </source>
</evidence>
<evidence type="ECO:0000256" key="15">
    <source>
        <dbReference type="ARBA" id="ARBA00030682"/>
    </source>
</evidence>
<evidence type="ECO:0000256" key="1">
    <source>
        <dbReference type="ARBA" id="ARBA00001946"/>
    </source>
</evidence>
<evidence type="ECO:0000256" key="11">
    <source>
        <dbReference type="ARBA" id="ARBA00026103"/>
    </source>
</evidence>
<dbReference type="Pfam" id="PF00293">
    <property type="entry name" value="NUDIX"/>
    <property type="match status" value="1"/>
</dbReference>
<comment type="catalytic activity">
    <reaction evidence="9">
        <text>8-oxo-dGTP + H2O = 8-oxo-dGMP + diphosphate + H(+)</text>
        <dbReference type="Rhea" id="RHEA:31575"/>
        <dbReference type="ChEBI" id="CHEBI:15377"/>
        <dbReference type="ChEBI" id="CHEBI:15378"/>
        <dbReference type="ChEBI" id="CHEBI:33019"/>
        <dbReference type="ChEBI" id="CHEBI:63224"/>
        <dbReference type="ChEBI" id="CHEBI:77896"/>
    </reaction>
    <physiologicalReaction direction="left-to-right" evidence="9">
        <dbReference type="Rhea" id="RHEA:31576"/>
    </physiologicalReaction>
</comment>
<evidence type="ECO:0000256" key="6">
    <source>
        <dbReference type="ARBA" id="ARBA00022842"/>
    </source>
</evidence>
<evidence type="ECO:0000313" key="24">
    <source>
        <dbReference type="Proteomes" id="UP000182652"/>
    </source>
</evidence>
<protein>
    <recommendedName>
        <fullName evidence="12">Oxidized purine nucleoside triphosphate hydrolase</fullName>
        <ecNumber evidence="11">3.6.1.56</ecNumber>
    </recommendedName>
    <alternativeName>
        <fullName evidence="16">2-hydroxy-dATP diphosphatase</fullName>
    </alternativeName>
    <alternativeName>
        <fullName evidence="15">7,8-dihydro-8-oxoguanine triphosphatase</fullName>
    </alternativeName>
    <alternativeName>
        <fullName evidence="14">8-oxo-dGTPase</fullName>
    </alternativeName>
    <alternativeName>
        <fullName evidence="17">Methylated purine nucleoside triphosphate hydrolase</fullName>
    </alternativeName>
    <alternativeName>
        <fullName evidence="13">Nucleoside diphosphate-linked moiety X motif 1</fullName>
    </alternativeName>
</protein>
<comment type="cofactor">
    <cofactor evidence="1">
        <name>Mg(2+)</name>
        <dbReference type="ChEBI" id="CHEBI:18420"/>
    </cofactor>
</comment>
<keyword evidence="24" id="KW-1185">Reference proteome</keyword>
<dbReference type="InterPro" id="IPR003563">
    <property type="entry name" value="8ODP"/>
</dbReference>
<organism evidence="23 24">
    <name type="scientific">Arthrobacter woluwensis</name>
    <dbReference type="NCBI Taxonomy" id="156980"/>
    <lineage>
        <taxon>Bacteria</taxon>
        <taxon>Bacillati</taxon>
        <taxon>Actinomycetota</taxon>
        <taxon>Actinomycetes</taxon>
        <taxon>Micrococcales</taxon>
        <taxon>Micrococcaceae</taxon>
        <taxon>Arthrobacter</taxon>
    </lineage>
</organism>
<evidence type="ECO:0000256" key="12">
    <source>
        <dbReference type="ARBA" id="ARBA00026218"/>
    </source>
</evidence>
<dbReference type="InterPro" id="IPR000086">
    <property type="entry name" value="NUDIX_hydrolase_dom"/>
</dbReference>
<dbReference type="GO" id="GO:0042262">
    <property type="term" value="P:DNA protection"/>
    <property type="evidence" value="ECO:0007669"/>
    <property type="project" value="InterPro"/>
</dbReference>
<comment type="catalytic activity">
    <reaction evidence="18">
        <text>N(6)-methyl-ATP + H2O = N(6)-methyl-AMP + diphosphate + H(+)</text>
        <dbReference type="Rhea" id="RHEA:67608"/>
        <dbReference type="ChEBI" id="CHEBI:15377"/>
        <dbReference type="ChEBI" id="CHEBI:15378"/>
        <dbReference type="ChEBI" id="CHEBI:33019"/>
        <dbReference type="ChEBI" id="CHEBI:144842"/>
        <dbReference type="ChEBI" id="CHEBI:172873"/>
    </reaction>
    <physiologicalReaction direction="left-to-right" evidence="18">
        <dbReference type="Rhea" id="RHEA:67609"/>
    </physiologicalReaction>
</comment>
<dbReference type="STRING" id="156980.SAMN04489745_2515"/>
<comment type="subunit">
    <text evidence="3">Monomer.</text>
</comment>
<evidence type="ECO:0000256" key="3">
    <source>
        <dbReference type="ARBA" id="ARBA00011245"/>
    </source>
</evidence>
<evidence type="ECO:0000256" key="17">
    <source>
        <dbReference type="ARBA" id="ARBA00032071"/>
    </source>
</evidence>
<evidence type="ECO:0000256" key="21">
    <source>
        <dbReference type="ARBA" id="ARBA00053094"/>
    </source>
</evidence>
<keyword evidence="5" id="KW-0378">Hydrolase</keyword>
<dbReference type="PRINTS" id="PR01403">
    <property type="entry name" value="8OXTPHPHTASE"/>
</dbReference>
<dbReference type="AlphaFoldDB" id="A0A1H4RBQ2"/>
<dbReference type="CDD" id="cd03427">
    <property type="entry name" value="NUDIX_MTH1_Nudt1"/>
    <property type="match status" value="1"/>
</dbReference>
<dbReference type="Gene3D" id="3.90.79.10">
    <property type="entry name" value="Nucleoside Triphosphate Pyrophosphohydrolase"/>
    <property type="match status" value="1"/>
</dbReference>
<dbReference type="EMBL" id="FNSN01000003">
    <property type="protein sequence ID" value="SEC29266.1"/>
    <property type="molecule type" value="Genomic_DNA"/>
</dbReference>
<comment type="catalytic activity">
    <reaction evidence="10">
        <text>2-oxo-ATP + H2O = 2-oxo-AMP + diphosphate + H(+)</text>
        <dbReference type="Rhea" id="RHEA:67392"/>
        <dbReference type="ChEBI" id="CHEBI:15377"/>
        <dbReference type="ChEBI" id="CHEBI:15378"/>
        <dbReference type="ChEBI" id="CHEBI:33019"/>
        <dbReference type="ChEBI" id="CHEBI:71395"/>
        <dbReference type="ChEBI" id="CHEBI:172878"/>
    </reaction>
    <physiologicalReaction direction="left-to-right" evidence="10">
        <dbReference type="Rhea" id="RHEA:67393"/>
    </physiologicalReaction>
</comment>
<evidence type="ECO:0000259" key="22">
    <source>
        <dbReference type="PROSITE" id="PS51462"/>
    </source>
</evidence>
<gene>
    <name evidence="23" type="ORF">SAMN04489745_2515</name>
</gene>
<dbReference type="GO" id="GO:0046872">
    <property type="term" value="F:metal ion binding"/>
    <property type="evidence" value="ECO:0007669"/>
    <property type="project" value="UniProtKB-KW"/>
</dbReference>
<dbReference type="InterPro" id="IPR015797">
    <property type="entry name" value="NUDIX_hydrolase-like_dom_sf"/>
</dbReference>
<evidence type="ECO:0000256" key="14">
    <source>
        <dbReference type="ARBA" id="ARBA00030634"/>
    </source>
</evidence>
<comment type="catalytic activity">
    <reaction evidence="8">
        <text>2-oxo-dATP + H2O = 2-oxo-dAMP + diphosphate + H(+)</text>
        <dbReference type="Rhea" id="RHEA:31583"/>
        <dbReference type="ChEBI" id="CHEBI:15377"/>
        <dbReference type="ChEBI" id="CHEBI:15378"/>
        <dbReference type="ChEBI" id="CHEBI:33019"/>
        <dbReference type="ChEBI" id="CHEBI:63212"/>
        <dbReference type="ChEBI" id="CHEBI:77897"/>
        <dbReference type="EC" id="3.6.1.56"/>
    </reaction>
    <physiologicalReaction direction="left-to-right" evidence="8">
        <dbReference type="Rhea" id="RHEA:31584"/>
    </physiologicalReaction>
</comment>
<dbReference type="PANTHER" id="PTHR43758">
    <property type="entry name" value="7,8-DIHYDRO-8-OXOGUANINE TRIPHOSPHATASE"/>
    <property type="match status" value="1"/>
</dbReference>
<keyword evidence="4" id="KW-0479">Metal-binding</keyword>
<evidence type="ECO:0000256" key="13">
    <source>
        <dbReference type="ARBA" id="ARBA00029673"/>
    </source>
</evidence>
<comment type="catalytic activity">
    <reaction evidence="19">
        <text>O(6)-methyl-dGTP + H2O = O(6)-methyl-dGMP + diphosphate + H(+)</text>
        <dbReference type="Rhea" id="RHEA:67600"/>
        <dbReference type="ChEBI" id="CHEBI:15377"/>
        <dbReference type="ChEBI" id="CHEBI:15378"/>
        <dbReference type="ChEBI" id="CHEBI:33019"/>
        <dbReference type="ChEBI" id="CHEBI:169974"/>
        <dbReference type="ChEBI" id="CHEBI:169975"/>
    </reaction>
    <physiologicalReaction direction="left-to-right" evidence="19">
        <dbReference type="Rhea" id="RHEA:67601"/>
    </physiologicalReaction>
</comment>
<dbReference type="Proteomes" id="UP000182652">
    <property type="component" value="Unassembled WGS sequence"/>
</dbReference>
<dbReference type="PROSITE" id="PS00893">
    <property type="entry name" value="NUDIX_BOX"/>
    <property type="match status" value="1"/>
</dbReference>
<evidence type="ECO:0000256" key="4">
    <source>
        <dbReference type="ARBA" id="ARBA00022723"/>
    </source>
</evidence>
<feature type="domain" description="Nudix hydrolase" evidence="22">
    <location>
        <begin position="5"/>
        <end position="149"/>
    </location>
</feature>
<dbReference type="PANTHER" id="PTHR43758:SF2">
    <property type="entry name" value="OXIDIZED PURINE NUCLEOSIDE TRIPHOSPHATE HYDROLASE"/>
    <property type="match status" value="1"/>
</dbReference>
<reference evidence="23 24" key="1">
    <citation type="submission" date="2016-10" db="EMBL/GenBank/DDBJ databases">
        <authorList>
            <person name="de Groot N.N."/>
        </authorList>
    </citation>
    <scope>NUCLEOTIDE SEQUENCE [LARGE SCALE GENOMIC DNA]</scope>
    <source>
        <strain evidence="23 24">DSM 10495</strain>
    </source>
</reference>
<evidence type="ECO:0000256" key="5">
    <source>
        <dbReference type="ARBA" id="ARBA00022801"/>
    </source>
</evidence>
<dbReference type="GO" id="GO:0005737">
    <property type="term" value="C:cytoplasm"/>
    <property type="evidence" value="ECO:0007669"/>
    <property type="project" value="TreeGrafter"/>
</dbReference>
<name>A0A1H4RBQ2_9MICC</name>
<accession>A0A1H4RBQ2</accession>
<evidence type="ECO:0000256" key="7">
    <source>
        <dbReference type="ARBA" id="ARBA00024448"/>
    </source>
</evidence>
<evidence type="ECO:0000256" key="16">
    <source>
        <dbReference type="ARBA" id="ARBA00031927"/>
    </source>
</evidence>
<comment type="catalytic activity">
    <reaction evidence="7">
        <text>8-oxo-dATP + H2O = 8-oxo-dAMP + diphosphate + H(+)</text>
        <dbReference type="Rhea" id="RHEA:65396"/>
        <dbReference type="ChEBI" id="CHEBI:15377"/>
        <dbReference type="ChEBI" id="CHEBI:15378"/>
        <dbReference type="ChEBI" id="CHEBI:33019"/>
        <dbReference type="ChEBI" id="CHEBI:71361"/>
        <dbReference type="ChEBI" id="CHEBI:172871"/>
    </reaction>
    <physiologicalReaction direction="left-to-right" evidence="7">
        <dbReference type="Rhea" id="RHEA:65397"/>
    </physiologicalReaction>
</comment>
<comment type="similarity">
    <text evidence="2">Belongs to the Nudix hydrolase family.</text>
</comment>